<comment type="caution">
    <text evidence="1">The sequence shown here is derived from an EMBL/GenBank/DDBJ whole genome shotgun (WGS) entry which is preliminary data.</text>
</comment>
<reference evidence="1 2" key="1">
    <citation type="submission" date="2013-01" db="EMBL/GenBank/DDBJ databases">
        <authorList>
            <person name="Harkins D.M."/>
            <person name="Durkin A.S."/>
            <person name="Brinkac L.M."/>
            <person name="Haft D.H."/>
            <person name="Selengut J.D."/>
            <person name="Sanka R."/>
            <person name="DePew J."/>
            <person name="Purushe J."/>
            <person name="Tulsiani S.M."/>
            <person name="Graham G.C."/>
            <person name="Burns M.-A."/>
            <person name="Dohnt M.F."/>
            <person name="Smythe L.D."/>
            <person name="McKay D.B."/>
            <person name="Craig S.B."/>
            <person name="Vinetz J.M."/>
            <person name="Sutton G.G."/>
            <person name="Nierman W.C."/>
            <person name="Fouts D.E."/>
        </authorList>
    </citation>
    <scope>NUCLEOTIDE SEQUENCE [LARGE SCALE GENOMIC DNA]</scope>
    <source>
        <strain evidence="1 2">LT2116</strain>
    </source>
</reference>
<evidence type="ECO:0000313" key="2">
    <source>
        <dbReference type="Proteomes" id="UP000011770"/>
    </source>
</evidence>
<dbReference type="PROSITE" id="PS51257">
    <property type="entry name" value="PROKAR_LIPOPROTEIN"/>
    <property type="match status" value="1"/>
</dbReference>
<name>M3G7D8_9LEPT</name>
<dbReference type="AlphaFoldDB" id="M3G7D8"/>
<gene>
    <name evidence="1" type="ORF">LEP1GSC188_0764</name>
</gene>
<evidence type="ECO:0000313" key="1">
    <source>
        <dbReference type="EMBL" id="EMF81909.1"/>
    </source>
</evidence>
<dbReference type="Proteomes" id="UP000011770">
    <property type="component" value="Unassembled WGS sequence"/>
</dbReference>
<proteinExistence type="predicted"/>
<protein>
    <submittedName>
        <fullName evidence="1">Putative lipoprotein</fullName>
    </submittedName>
</protein>
<dbReference type="EMBL" id="AHOR02000029">
    <property type="protein sequence ID" value="EMF81909.1"/>
    <property type="molecule type" value="Genomic_DNA"/>
</dbReference>
<keyword evidence="1" id="KW-0449">Lipoprotein</keyword>
<organism evidence="1 2">
    <name type="scientific">Leptospira weilii serovar Topaz str. LT2116</name>
    <dbReference type="NCBI Taxonomy" id="1088540"/>
    <lineage>
        <taxon>Bacteria</taxon>
        <taxon>Pseudomonadati</taxon>
        <taxon>Spirochaetota</taxon>
        <taxon>Spirochaetia</taxon>
        <taxon>Leptospirales</taxon>
        <taxon>Leptospiraceae</taxon>
        <taxon>Leptospira</taxon>
    </lineage>
</organism>
<accession>M3G7D8</accession>
<sequence length="92" mass="10096">MSKIFGLLTILTLTVGCFTIGKVGYMVPAPTDTNELSEDKVGEKCAFIVTNIINELNQELEYSKKSDLSNVGLQFTNSNCAQARNYKEGTPQ</sequence>